<dbReference type="InterPro" id="IPR000917">
    <property type="entry name" value="Sulfatase_N"/>
</dbReference>
<feature type="transmembrane region" description="Helical" evidence="6">
    <location>
        <begin position="88"/>
        <end position="108"/>
    </location>
</feature>
<reference evidence="8" key="1">
    <citation type="submission" date="2019-08" db="EMBL/GenBank/DDBJ databases">
        <authorList>
            <person name="Kucharzyk K."/>
            <person name="Murdoch R.W."/>
            <person name="Higgins S."/>
            <person name="Loffler F."/>
        </authorList>
    </citation>
    <scope>NUCLEOTIDE SEQUENCE</scope>
</reference>
<keyword evidence="2" id="KW-1003">Cell membrane</keyword>
<feature type="transmembrane region" description="Helical" evidence="6">
    <location>
        <begin position="174"/>
        <end position="191"/>
    </location>
</feature>
<dbReference type="InterPro" id="IPR050448">
    <property type="entry name" value="OpgB/LTA_synthase_biosynth"/>
</dbReference>
<evidence type="ECO:0000256" key="2">
    <source>
        <dbReference type="ARBA" id="ARBA00022475"/>
    </source>
</evidence>
<dbReference type="InterPro" id="IPR017850">
    <property type="entry name" value="Alkaline_phosphatase_core_sf"/>
</dbReference>
<proteinExistence type="predicted"/>
<feature type="transmembrane region" description="Helical" evidence="6">
    <location>
        <begin position="140"/>
        <end position="162"/>
    </location>
</feature>
<keyword evidence="5 6" id="KW-0472">Membrane</keyword>
<evidence type="ECO:0000259" key="7">
    <source>
        <dbReference type="Pfam" id="PF00884"/>
    </source>
</evidence>
<feature type="domain" description="Sulfatase N-terminal" evidence="7">
    <location>
        <begin position="320"/>
        <end position="567"/>
    </location>
</feature>
<gene>
    <name evidence="8" type="ORF">SDC9_34503</name>
</gene>
<keyword evidence="4 6" id="KW-1133">Transmembrane helix</keyword>
<feature type="transmembrane region" description="Helical" evidence="6">
    <location>
        <begin position="12"/>
        <end position="34"/>
    </location>
</feature>
<dbReference type="CDD" id="cd16015">
    <property type="entry name" value="LTA_synthase"/>
    <property type="match status" value="1"/>
</dbReference>
<evidence type="ECO:0000256" key="5">
    <source>
        <dbReference type="ARBA" id="ARBA00023136"/>
    </source>
</evidence>
<evidence type="ECO:0000256" key="3">
    <source>
        <dbReference type="ARBA" id="ARBA00022692"/>
    </source>
</evidence>
<dbReference type="Pfam" id="PF00884">
    <property type="entry name" value="Sulfatase"/>
    <property type="match status" value="1"/>
</dbReference>
<evidence type="ECO:0000256" key="6">
    <source>
        <dbReference type="SAM" id="Phobius"/>
    </source>
</evidence>
<comment type="caution">
    <text evidence="8">The sequence shown here is derived from an EMBL/GenBank/DDBJ whole genome shotgun (WGS) entry which is preliminary data.</text>
</comment>
<comment type="subcellular location">
    <subcellularLocation>
        <location evidence="1">Cell membrane</location>
        <topology evidence="1">Multi-pass membrane protein</topology>
    </subcellularLocation>
</comment>
<dbReference type="GO" id="GO:0005886">
    <property type="term" value="C:plasma membrane"/>
    <property type="evidence" value="ECO:0007669"/>
    <property type="project" value="UniProtKB-SubCell"/>
</dbReference>
<keyword evidence="3 6" id="KW-0812">Transmembrane</keyword>
<dbReference type="PANTHER" id="PTHR47371">
    <property type="entry name" value="LIPOTEICHOIC ACID SYNTHASE"/>
    <property type="match status" value="1"/>
</dbReference>
<protein>
    <recommendedName>
        <fullName evidence="7">Sulfatase N-terminal domain-containing protein</fullName>
    </recommendedName>
</protein>
<feature type="transmembrane region" description="Helical" evidence="6">
    <location>
        <begin position="54"/>
        <end position="76"/>
    </location>
</feature>
<dbReference type="PANTHER" id="PTHR47371:SF3">
    <property type="entry name" value="PHOSPHOGLYCEROL TRANSFERASE I"/>
    <property type="match status" value="1"/>
</dbReference>
<dbReference type="SUPFAM" id="SSF53649">
    <property type="entry name" value="Alkaline phosphatase-like"/>
    <property type="match status" value="1"/>
</dbReference>
<name>A0A644VB15_9ZZZZ</name>
<organism evidence="8">
    <name type="scientific">bioreactor metagenome</name>
    <dbReference type="NCBI Taxonomy" id="1076179"/>
    <lineage>
        <taxon>unclassified sequences</taxon>
        <taxon>metagenomes</taxon>
        <taxon>ecological metagenomes</taxon>
    </lineage>
</organism>
<accession>A0A644VB15</accession>
<evidence type="ECO:0000256" key="1">
    <source>
        <dbReference type="ARBA" id="ARBA00004651"/>
    </source>
</evidence>
<dbReference type="Gene3D" id="3.40.720.10">
    <property type="entry name" value="Alkaline Phosphatase, subunit A"/>
    <property type="match status" value="1"/>
</dbReference>
<dbReference type="AlphaFoldDB" id="A0A644VB15"/>
<sequence length="642" mass="72768">MKFFKNLQQDLKAFVYLNAIFMLYRIIFVCIFSYQLVNITGQELFMTCWYGLRISLKTAGMFTLIGAVLATLPNIFIKNWPSDLVRKIWHSFCIFVMTFAFFARIPYYRIFNSGYNLMLFNGIKDDWHAIYETAVQQYQLYPRLVGVFITVFILIYILKLLLNTTTWEPETHKKTIIAVTIFLLFPFMYIVRFGGGYNYDTSIYWENAARMKSNLLNEAIMDDGQALYRTWSMLQRMENDEHINVTASELKEQIKILGGNPEAKTVEQAFLRTTKGGYLSKQPQQVVVILGENYALWPFLERYQNLGLVSSGEKLLHSGKAARIPNFLANGNGTMTSLKGLISGLAGQGLYENYEAETYKNPYATGIGNAMKKLGYKTVFWYGGFSSWQDIGKFTRAQGFDEFHGAEDMVGTKASSWGIPDEELFTHISEYIKEHGNTKTFHFILTTSNHPPFGLDVDSKGFKRKEVMAELPPSIGRDKATIDQLGHIWYADQAMGNFIESTEQKDPTALFVVTGDHAERFSFAKEETLQANSSIPCIFYGQGVRDAWFAENATGSHMQIVPTLIEILAPPGYSYSSLLPSLFDGQAISFNHRLWGYGLNMGKLSLLKESALTAAQQKEVAAYAAAAKKVSIWRIKNGNAIE</sequence>
<evidence type="ECO:0000256" key="4">
    <source>
        <dbReference type="ARBA" id="ARBA00022989"/>
    </source>
</evidence>
<dbReference type="EMBL" id="VSSQ01000258">
    <property type="protein sequence ID" value="MPL88480.1"/>
    <property type="molecule type" value="Genomic_DNA"/>
</dbReference>
<evidence type="ECO:0000313" key="8">
    <source>
        <dbReference type="EMBL" id="MPL88480.1"/>
    </source>
</evidence>